<evidence type="ECO:0008006" key="4">
    <source>
        <dbReference type="Google" id="ProtNLM"/>
    </source>
</evidence>
<feature type="signal peptide" evidence="1">
    <location>
        <begin position="1"/>
        <end position="23"/>
    </location>
</feature>
<dbReference type="SUPFAM" id="SSF49899">
    <property type="entry name" value="Concanavalin A-like lectins/glucanases"/>
    <property type="match status" value="1"/>
</dbReference>
<accession>A0A402AUM2</accession>
<dbReference type="OrthoDB" id="2630173at2"/>
<dbReference type="Gene3D" id="2.60.120.700">
    <property type="entry name" value="Peptidase G1"/>
    <property type="match status" value="1"/>
</dbReference>
<keyword evidence="3" id="KW-1185">Reference proteome</keyword>
<dbReference type="PANTHER" id="PTHR37536">
    <property type="entry name" value="PUTATIVE (AFU_ORTHOLOGUE AFUA_3G02970)-RELATED"/>
    <property type="match status" value="1"/>
</dbReference>
<dbReference type="RefSeq" id="WP_126556021.1">
    <property type="nucleotide sequence ID" value="NZ_BIFS01000002.1"/>
</dbReference>
<dbReference type="InterPro" id="IPR038656">
    <property type="entry name" value="Peptidase_G1_sf"/>
</dbReference>
<dbReference type="Proteomes" id="UP000287188">
    <property type="component" value="Unassembled WGS sequence"/>
</dbReference>
<sequence length="271" mass="29824">MRRSLIGLCCCLLLLVGCIPAPATTTQPLISAIHTSTATIATTPIATVRPLPTGKLPGWYQQSSILWSGYSAPQQGIQGVRAHWIEPQVSGQPGSNMFIWIGVGGWANTLNELVQIGTLAYTNDRGFTIHKVWYETVPQLSHETSMTVEAGDDIAAIMTLTAGSTQSWQLSLYDVTQHTSYSTSIDYPSHQVYADFIVEDPHLNSTDIEASLYPFQHFKTVKFTGAQVLYNNGWSSIGALRMMQISMQRNNQTIAYPSNITLPDSFNIIHT</sequence>
<dbReference type="GO" id="GO:0006508">
    <property type="term" value="P:proteolysis"/>
    <property type="evidence" value="ECO:0007669"/>
    <property type="project" value="InterPro"/>
</dbReference>
<dbReference type="Pfam" id="PF01828">
    <property type="entry name" value="Peptidase_A4"/>
    <property type="match status" value="1"/>
</dbReference>
<dbReference type="CDD" id="cd13426">
    <property type="entry name" value="Peptidase_G1"/>
    <property type="match status" value="1"/>
</dbReference>
<gene>
    <name evidence="2" type="ORF">KDK_65650</name>
</gene>
<dbReference type="InterPro" id="IPR000250">
    <property type="entry name" value="Peptidase_G1"/>
</dbReference>
<name>A0A402AUM2_9CHLR</name>
<feature type="chain" id="PRO_5018974639" description="Peptidase A4 family protein" evidence="1">
    <location>
        <begin position="24"/>
        <end position="271"/>
    </location>
</feature>
<evidence type="ECO:0000256" key="1">
    <source>
        <dbReference type="SAM" id="SignalP"/>
    </source>
</evidence>
<protein>
    <recommendedName>
        <fullName evidence="4">Peptidase A4 family protein</fullName>
    </recommendedName>
</protein>
<comment type="caution">
    <text evidence="2">The sequence shown here is derived from an EMBL/GenBank/DDBJ whole genome shotgun (WGS) entry which is preliminary data.</text>
</comment>
<dbReference type="PANTHER" id="PTHR37536:SF1">
    <property type="entry name" value="ASPERGILLOPEPSIN, PUTAITVE (AFU_ORTHOLOGUE AFUA_7G01200)"/>
    <property type="match status" value="1"/>
</dbReference>
<dbReference type="PROSITE" id="PS51257">
    <property type="entry name" value="PROKAR_LIPOPROTEIN"/>
    <property type="match status" value="1"/>
</dbReference>
<dbReference type="EMBL" id="BIFS01000002">
    <property type="protein sequence ID" value="GCE22765.1"/>
    <property type="molecule type" value="Genomic_DNA"/>
</dbReference>
<organism evidence="2 3">
    <name type="scientific">Dictyobacter kobayashii</name>
    <dbReference type="NCBI Taxonomy" id="2014872"/>
    <lineage>
        <taxon>Bacteria</taxon>
        <taxon>Bacillati</taxon>
        <taxon>Chloroflexota</taxon>
        <taxon>Ktedonobacteria</taxon>
        <taxon>Ktedonobacterales</taxon>
        <taxon>Dictyobacteraceae</taxon>
        <taxon>Dictyobacter</taxon>
    </lineage>
</organism>
<dbReference type="InterPro" id="IPR013320">
    <property type="entry name" value="ConA-like_dom_sf"/>
</dbReference>
<dbReference type="GO" id="GO:0070007">
    <property type="term" value="F:glutamic-type endopeptidase activity"/>
    <property type="evidence" value="ECO:0007669"/>
    <property type="project" value="InterPro"/>
</dbReference>
<dbReference type="AlphaFoldDB" id="A0A402AUM2"/>
<keyword evidence="1" id="KW-0732">Signal</keyword>
<evidence type="ECO:0000313" key="3">
    <source>
        <dbReference type="Proteomes" id="UP000287188"/>
    </source>
</evidence>
<reference evidence="3" key="1">
    <citation type="submission" date="2018-12" db="EMBL/GenBank/DDBJ databases">
        <title>Tengunoibacter tsumagoiensis gen. nov., sp. nov., Dictyobacter kobayashii sp. nov., D. alpinus sp. nov., and D. joshuensis sp. nov. and description of Dictyobacteraceae fam. nov. within the order Ktedonobacterales isolated from Tengu-no-mugimeshi.</title>
        <authorList>
            <person name="Wang C.M."/>
            <person name="Zheng Y."/>
            <person name="Sakai Y."/>
            <person name="Toyoda A."/>
            <person name="Minakuchi Y."/>
            <person name="Abe K."/>
            <person name="Yokota A."/>
            <person name="Yabe S."/>
        </authorList>
    </citation>
    <scope>NUCLEOTIDE SEQUENCE [LARGE SCALE GENOMIC DNA]</scope>
    <source>
        <strain evidence="3">Uno11</strain>
    </source>
</reference>
<evidence type="ECO:0000313" key="2">
    <source>
        <dbReference type="EMBL" id="GCE22765.1"/>
    </source>
</evidence>
<proteinExistence type="predicted"/>